<accession>A0AAW6WEJ9</accession>
<protein>
    <submittedName>
        <fullName evidence="3">Virulence-associated E family protein</fullName>
    </submittedName>
</protein>
<name>A0AAW6WEJ9_9FUSO</name>
<dbReference type="Proteomes" id="UP001173223">
    <property type="component" value="Unassembled WGS sequence"/>
</dbReference>
<keyword evidence="1" id="KW-0175">Coiled coil</keyword>
<sequence>MQYSRTFTISTANNRYSEQWSPVEMTWSSFVEKLGKPVVTAESFEEYMSYKKKKQDQIKDVGGFVGGTLANSLRRNSSIKTRSLVTLDLDNLAHLDDEKILKTLHSLNCSFVVYSTRKHSKVKPRLRIIFPLAKDVSADEYEPIARKLASFIGMLYCDPTTFQPVRLMYWPSHSKDSDYVYDYADKGLVDGQAILNMYDDWHDVRQWPEVPGAVKLHQNMAKKQENPLEKEGVVGAFCRRYSILEAIEEFLPGMYEHCDSAEDRLTFVGGSTTAGAVLYEDGLFLYSHHATDPCSQQLVNAFDLVRLHKFGHKDDSAEEGTPVGKLPSYLAMKDFIARNTSIPKELLKERQEKAIQEFSLTPLPVESTEEVLEGEVVEEDETWKDQLEFDANSWPVKTTTNILLILRNDPMLRGKIFIDEFSSYMLVRRGLPWDTRFTGEDRLWTDFDDAGLRAYFESAYKIVAVNKIIDGVNLIAEENKENKVAMRLQRTSWDGVERLETLFIDYLGCEDNIYTREVAKKSLVAAVRRAINGGGKFDYMPIIIGPQGVGKSTFLAILGMDWFNDSITKIEGGKEACELIQGSWIVELGELAGMRKSDIDTMKNFVSRQDDIFRASFGRRAQKYPRRCVFFGTANDYNFLRDETGNRRFWPIDCFIQERKKSIFTDLRKELDQIWAEACEIAKEESFSLELSEKAKEIAEQEQEAHKEDNVQKGIILDYLDKKLPKSWNTWDIHLRRNYLNEYEEQVQLHSELFQREKVCILEIWEEALGQDKRFLKPYDSKNISSVLSSLKNWERIKTNARFGRYGTQKGFRRKVSTDSVNRG</sequence>
<evidence type="ECO:0000256" key="1">
    <source>
        <dbReference type="SAM" id="Coils"/>
    </source>
</evidence>
<comment type="caution">
    <text evidence="3">The sequence shown here is derived from an EMBL/GenBank/DDBJ whole genome shotgun (WGS) entry which is preliminary data.</text>
</comment>
<keyword evidence="4" id="KW-1185">Reference proteome</keyword>
<evidence type="ECO:0000313" key="4">
    <source>
        <dbReference type="Proteomes" id="UP001173223"/>
    </source>
</evidence>
<dbReference type="PANTHER" id="PTHR34985:SF1">
    <property type="entry name" value="SLR0554 PROTEIN"/>
    <property type="match status" value="1"/>
</dbReference>
<dbReference type="PANTHER" id="PTHR34985">
    <property type="entry name" value="SLR0554 PROTEIN"/>
    <property type="match status" value="1"/>
</dbReference>
<dbReference type="AlphaFoldDB" id="A0AAW6WEJ9"/>
<proteinExistence type="predicted"/>
<dbReference type="InterPro" id="IPR027417">
    <property type="entry name" value="P-loop_NTPase"/>
</dbReference>
<dbReference type="SUPFAM" id="SSF52540">
    <property type="entry name" value="P-loop containing nucleoside triphosphate hydrolases"/>
    <property type="match status" value="1"/>
</dbReference>
<evidence type="ECO:0000259" key="2">
    <source>
        <dbReference type="Pfam" id="PF05272"/>
    </source>
</evidence>
<dbReference type="Pfam" id="PF05272">
    <property type="entry name" value="VapE-like_dom"/>
    <property type="match status" value="1"/>
</dbReference>
<reference evidence="3" key="1">
    <citation type="journal article" date="2022" name="Gene">
        <title>A genome-led study on the pathogenesis of Fusobacterium necrophorum infections.</title>
        <authorList>
            <person name="Thapa G."/>
            <person name="Jayal A."/>
            <person name="Sikazwe E."/>
            <person name="Perry T."/>
            <person name="Mohammed Al Balushi A."/>
            <person name="Livingstone P."/>
        </authorList>
    </citation>
    <scope>NUCLEOTIDE SEQUENCE</scope>
    <source>
        <strain evidence="3">BRON_8</strain>
    </source>
</reference>
<organism evidence="3 4">
    <name type="scientific">Fusobacterium necrophorum</name>
    <dbReference type="NCBI Taxonomy" id="859"/>
    <lineage>
        <taxon>Bacteria</taxon>
        <taxon>Fusobacteriati</taxon>
        <taxon>Fusobacteriota</taxon>
        <taxon>Fusobacteriia</taxon>
        <taxon>Fusobacteriales</taxon>
        <taxon>Fusobacteriaceae</taxon>
        <taxon>Fusobacterium</taxon>
    </lineage>
</organism>
<gene>
    <name evidence="3" type="ORF">MWG07_11530</name>
</gene>
<feature type="coiled-coil region" evidence="1">
    <location>
        <begin position="684"/>
        <end position="711"/>
    </location>
</feature>
<feature type="domain" description="Virulence-associated protein E-like" evidence="2">
    <location>
        <begin position="488"/>
        <end position="707"/>
    </location>
</feature>
<evidence type="ECO:0000313" key="3">
    <source>
        <dbReference type="EMBL" id="MDK4512879.1"/>
    </source>
</evidence>
<dbReference type="InterPro" id="IPR007936">
    <property type="entry name" value="VapE-like_dom"/>
</dbReference>
<dbReference type="RefSeq" id="WP_285049366.1">
    <property type="nucleotide sequence ID" value="NZ_JAMGTK010000028.1"/>
</dbReference>
<dbReference type="EMBL" id="JAMGTK010000028">
    <property type="protein sequence ID" value="MDK4512879.1"/>
    <property type="molecule type" value="Genomic_DNA"/>
</dbReference>
<reference evidence="3" key="2">
    <citation type="submission" date="2022-04" db="EMBL/GenBank/DDBJ databases">
        <authorList>
            <person name="Livingstone P.G."/>
        </authorList>
    </citation>
    <scope>NUCLEOTIDE SEQUENCE</scope>
    <source>
        <strain evidence="3">BRON_8</strain>
    </source>
</reference>